<dbReference type="RefSeq" id="WP_147712961.1">
    <property type="nucleotide sequence ID" value="NZ_VKAD01000001.1"/>
</dbReference>
<keyword evidence="2" id="KW-1185">Reference proteome</keyword>
<dbReference type="EMBL" id="VKAD01000001">
    <property type="protein sequence ID" value="TXR53561.1"/>
    <property type="molecule type" value="Genomic_DNA"/>
</dbReference>
<dbReference type="Gene3D" id="3.40.50.300">
    <property type="entry name" value="P-loop containing nucleotide triphosphate hydrolases"/>
    <property type="match status" value="1"/>
</dbReference>
<evidence type="ECO:0000313" key="2">
    <source>
        <dbReference type="Proteomes" id="UP000321764"/>
    </source>
</evidence>
<reference evidence="1 2" key="1">
    <citation type="submission" date="2019-07" db="EMBL/GenBank/DDBJ databases">
        <title>Reinekea sp. strain SSH23 genome sequencing and assembly.</title>
        <authorList>
            <person name="Kim I."/>
        </authorList>
    </citation>
    <scope>NUCLEOTIDE SEQUENCE [LARGE SCALE GENOMIC DNA]</scope>
    <source>
        <strain evidence="1 2">SSH23</strain>
    </source>
</reference>
<dbReference type="AlphaFoldDB" id="A0A5C8Z8S3"/>
<protein>
    <recommendedName>
        <fullName evidence="3">SOS cell division inhibitor SulA</fullName>
    </recommendedName>
</protein>
<comment type="caution">
    <text evidence="1">The sequence shown here is derived from an EMBL/GenBank/DDBJ whole genome shotgun (WGS) entry which is preliminary data.</text>
</comment>
<sequence length="164" mass="18272">MLSILNTATHAQQHLAAIYEPSLETSIELASSEAPLFAQWHRLLAALAEASEQKWITLINPPFVPDEQSLAAYGISKRFFRVLTLSETNPNTQKHIVRSIYNEKSSLVAAWLDHPALVDDIKNLIADNTAESNSKPSACKTLLFSPKANRNSAKRDEVQLEMFV</sequence>
<evidence type="ECO:0008006" key="3">
    <source>
        <dbReference type="Google" id="ProtNLM"/>
    </source>
</evidence>
<dbReference type="Proteomes" id="UP000321764">
    <property type="component" value="Unassembled WGS sequence"/>
</dbReference>
<dbReference type="OrthoDB" id="6197640at2"/>
<dbReference type="SUPFAM" id="SSF52540">
    <property type="entry name" value="P-loop containing nucleoside triphosphate hydrolases"/>
    <property type="match status" value="1"/>
</dbReference>
<dbReference type="InterPro" id="IPR027417">
    <property type="entry name" value="P-loop_NTPase"/>
</dbReference>
<accession>A0A5C8Z8S3</accession>
<organism evidence="1 2">
    <name type="scientific">Reinekea thalattae</name>
    <dbReference type="NCBI Taxonomy" id="2593301"/>
    <lineage>
        <taxon>Bacteria</taxon>
        <taxon>Pseudomonadati</taxon>
        <taxon>Pseudomonadota</taxon>
        <taxon>Gammaproteobacteria</taxon>
        <taxon>Oceanospirillales</taxon>
        <taxon>Saccharospirillaceae</taxon>
        <taxon>Reinekea</taxon>
    </lineage>
</organism>
<proteinExistence type="predicted"/>
<gene>
    <name evidence="1" type="ORF">FME95_03055</name>
</gene>
<evidence type="ECO:0000313" key="1">
    <source>
        <dbReference type="EMBL" id="TXR53561.1"/>
    </source>
</evidence>
<name>A0A5C8Z8S3_9GAMM</name>